<evidence type="ECO:0000259" key="4">
    <source>
        <dbReference type="SMART" id="SM00575"/>
    </source>
</evidence>
<dbReference type="SMART" id="SM00575">
    <property type="entry name" value="ZnF_PMZ"/>
    <property type="match status" value="1"/>
</dbReference>
<organism evidence="5 6">
    <name type="scientific">Theobroma cacao</name>
    <name type="common">Cacao</name>
    <name type="synonym">Cocoa</name>
    <dbReference type="NCBI Taxonomy" id="3641"/>
    <lineage>
        <taxon>Eukaryota</taxon>
        <taxon>Viridiplantae</taxon>
        <taxon>Streptophyta</taxon>
        <taxon>Embryophyta</taxon>
        <taxon>Tracheophyta</taxon>
        <taxon>Spermatophyta</taxon>
        <taxon>Magnoliopsida</taxon>
        <taxon>eudicotyledons</taxon>
        <taxon>Gunneridae</taxon>
        <taxon>Pentapetalae</taxon>
        <taxon>rosids</taxon>
        <taxon>malvids</taxon>
        <taxon>Malvales</taxon>
        <taxon>Malvaceae</taxon>
        <taxon>Byttnerioideae</taxon>
        <taxon>Theobroma</taxon>
    </lineage>
</organism>
<dbReference type="InterPro" id="IPR007527">
    <property type="entry name" value="Znf_SWIM"/>
</dbReference>
<dbReference type="Gramene" id="Tc05v2_t004060.1">
    <property type="protein sequence ID" value="Tc05v2_p004060.1"/>
    <property type="gene ID" value="Tc05v2_g004060"/>
</dbReference>
<accession>A0AB32WC45</accession>
<evidence type="ECO:0000256" key="1">
    <source>
        <dbReference type="ARBA" id="ARBA00022723"/>
    </source>
</evidence>
<evidence type="ECO:0000256" key="3">
    <source>
        <dbReference type="ARBA" id="ARBA00022833"/>
    </source>
</evidence>
<dbReference type="InterPro" id="IPR006564">
    <property type="entry name" value="Znf_PMZ"/>
</dbReference>
<dbReference type="AlphaFoldDB" id="A0AB32WC45"/>
<keyword evidence="1" id="KW-0479">Metal-binding</keyword>
<keyword evidence="3" id="KW-0862">Zinc</keyword>
<gene>
    <name evidence="6" type="primary">LOC108661901</name>
</gene>
<sequence>MPITVLIEFIRDMFQRWFYERYEEAVKVTMPLSHWVARQLSKRFSDAHHFLVKPINRVEFEVKDGKMNGLVNWSRNTRSCCEFQTDLLPCSHAIAAISKYNREAIEFCTDYYKTTVFVEGYLGSIRPVRHLNEWDIPPHVKQIVVLPPLWRGQAGRPRRKRIPSAGEDLFARSFYKALLVTNFVAKHFRQISMSRPLSDQDRVKVHSYIVCKNVFDYNLHQTGAMYLLICLKCLATKSVTKRAS</sequence>
<keyword evidence="2" id="KW-0863">Zinc-finger</keyword>
<dbReference type="Proteomes" id="UP000694886">
    <property type="component" value="Chromosome 5"/>
</dbReference>
<dbReference type="GO" id="GO:0008270">
    <property type="term" value="F:zinc ion binding"/>
    <property type="evidence" value="ECO:0007669"/>
    <property type="project" value="UniProtKB-KW"/>
</dbReference>
<dbReference type="KEGG" id="tcc:108661901"/>
<protein>
    <submittedName>
        <fullName evidence="6">Uncharacterized protein LOC108661901</fullName>
    </submittedName>
</protein>
<evidence type="ECO:0000256" key="2">
    <source>
        <dbReference type="ARBA" id="ARBA00022771"/>
    </source>
</evidence>
<evidence type="ECO:0000313" key="6">
    <source>
        <dbReference type="RefSeq" id="XP_017976370.1"/>
    </source>
</evidence>
<feature type="domain" description="Zinc finger PMZ-type" evidence="4">
    <location>
        <begin position="76"/>
        <end position="103"/>
    </location>
</feature>
<dbReference type="RefSeq" id="XP_017976370.1">
    <property type="nucleotide sequence ID" value="XM_018120881.1"/>
</dbReference>
<dbReference type="Pfam" id="PF04434">
    <property type="entry name" value="SWIM"/>
    <property type="match status" value="1"/>
</dbReference>
<reference evidence="6" key="2">
    <citation type="submission" date="2025-08" db="UniProtKB">
        <authorList>
            <consortium name="RefSeq"/>
        </authorList>
    </citation>
    <scope>IDENTIFICATION</scope>
</reference>
<name>A0AB32WC45_THECC</name>
<evidence type="ECO:0000313" key="5">
    <source>
        <dbReference type="Proteomes" id="UP000694886"/>
    </source>
</evidence>
<reference evidence="5" key="1">
    <citation type="journal article" date="1997" name="Nucleic Acids Res.">
        <title>tRNAscan-SE: a program for improved detection of transfer RNA genes in genomic sequence.</title>
        <authorList>
            <person name="Lowe T.M."/>
            <person name="Eddy S.R."/>
        </authorList>
    </citation>
    <scope>NUCLEOTIDE SEQUENCE [LARGE SCALE GENOMIC DNA]</scope>
    <source>
        <strain evidence="5">r\B97-61/B2</strain>
    </source>
</reference>
<dbReference type="GeneID" id="108661901"/>
<proteinExistence type="predicted"/>